<dbReference type="GO" id="GO:0005634">
    <property type="term" value="C:nucleus"/>
    <property type="evidence" value="ECO:0007669"/>
    <property type="project" value="UniProtKB-SubCell"/>
</dbReference>
<dbReference type="InterPro" id="IPR020422">
    <property type="entry name" value="TYR_PHOSPHATASE_DUAL_dom"/>
</dbReference>
<dbReference type="Pfam" id="PF00782">
    <property type="entry name" value="DSPc"/>
    <property type="match status" value="1"/>
</dbReference>
<evidence type="ECO:0000256" key="4">
    <source>
        <dbReference type="ARBA" id="ARBA00022490"/>
    </source>
</evidence>
<dbReference type="AlphaFoldDB" id="A0AA88V063"/>
<dbReference type="SUPFAM" id="SSF52799">
    <property type="entry name" value="(Phosphotyrosine protein) phosphatases II"/>
    <property type="match status" value="1"/>
</dbReference>
<dbReference type="PANTHER" id="PTHR10159:SF511">
    <property type="entry name" value="DUAL SPECIFICITY PROTEIN PHOSPHATASE 1"/>
    <property type="match status" value="1"/>
</dbReference>
<comment type="catalytic activity">
    <reaction evidence="9">
        <text>O-phospho-L-threonyl-[protein] + H2O = L-threonyl-[protein] + phosphate</text>
        <dbReference type="Rhea" id="RHEA:47004"/>
        <dbReference type="Rhea" id="RHEA-COMP:11060"/>
        <dbReference type="Rhea" id="RHEA-COMP:11605"/>
        <dbReference type="ChEBI" id="CHEBI:15377"/>
        <dbReference type="ChEBI" id="CHEBI:30013"/>
        <dbReference type="ChEBI" id="CHEBI:43474"/>
        <dbReference type="ChEBI" id="CHEBI:61977"/>
        <dbReference type="EC" id="3.1.3.16"/>
    </reaction>
</comment>
<keyword evidence="6" id="KW-0904">Protein phosphatase</keyword>
<evidence type="ECO:0000256" key="1">
    <source>
        <dbReference type="ARBA" id="ARBA00004123"/>
    </source>
</evidence>
<evidence type="ECO:0000256" key="9">
    <source>
        <dbReference type="ARBA" id="ARBA00048336"/>
    </source>
</evidence>
<dbReference type="GO" id="GO:0017017">
    <property type="term" value="F:MAP kinase tyrosine/serine/threonine phosphatase activity"/>
    <property type="evidence" value="ECO:0007669"/>
    <property type="project" value="TreeGrafter"/>
</dbReference>
<dbReference type="GO" id="GO:0043409">
    <property type="term" value="P:negative regulation of MAPK cascade"/>
    <property type="evidence" value="ECO:0007669"/>
    <property type="project" value="TreeGrafter"/>
</dbReference>
<protein>
    <recommendedName>
        <fullName evidence="15">Dual specificity protein phosphatase 1</fullName>
    </recommendedName>
</protein>
<dbReference type="Gene3D" id="3.90.190.10">
    <property type="entry name" value="Protein tyrosine phosphatase superfamily"/>
    <property type="match status" value="1"/>
</dbReference>
<keyword evidence="5" id="KW-0378">Hydrolase</keyword>
<comment type="catalytic activity">
    <reaction evidence="8">
        <text>O-phospho-L-seryl-[protein] + H2O = L-seryl-[protein] + phosphate</text>
        <dbReference type="Rhea" id="RHEA:20629"/>
        <dbReference type="Rhea" id="RHEA-COMP:9863"/>
        <dbReference type="Rhea" id="RHEA-COMP:11604"/>
        <dbReference type="ChEBI" id="CHEBI:15377"/>
        <dbReference type="ChEBI" id="CHEBI:29999"/>
        <dbReference type="ChEBI" id="CHEBI:43474"/>
        <dbReference type="ChEBI" id="CHEBI:83421"/>
        <dbReference type="EC" id="3.1.3.16"/>
    </reaction>
</comment>
<dbReference type="InterPro" id="IPR029021">
    <property type="entry name" value="Prot-tyrosine_phosphatase-like"/>
</dbReference>
<evidence type="ECO:0000256" key="2">
    <source>
        <dbReference type="ARBA" id="ARBA00004496"/>
    </source>
</evidence>
<evidence type="ECO:0000259" key="11">
    <source>
        <dbReference type="PROSITE" id="PS50054"/>
    </source>
</evidence>
<evidence type="ECO:0000256" key="3">
    <source>
        <dbReference type="ARBA" id="ARBA00008601"/>
    </source>
</evidence>
<comment type="catalytic activity">
    <reaction evidence="10">
        <text>O-phospho-L-tyrosyl-[protein] + H2O = L-tyrosyl-[protein] + phosphate</text>
        <dbReference type="Rhea" id="RHEA:10684"/>
        <dbReference type="Rhea" id="RHEA-COMP:10136"/>
        <dbReference type="Rhea" id="RHEA-COMP:20101"/>
        <dbReference type="ChEBI" id="CHEBI:15377"/>
        <dbReference type="ChEBI" id="CHEBI:43474"/>
        <dbReference type="ChEBI" id="CHEBI:46858"/>
        <dbReference type="ChEBI" id="CHEBI:61978"/>
        <dbReference type="EC" id="3.1.3.48"/>
    </reaction>
</comment>
<feature type="domain" description="Tyrosine-protein phosphatase" evidence="11">
    <location>
        <begin position="30"/>
        <end position="172"/>
    </location>
</feature>
<gene>
    <name evidence="13" type="ORF">RJ639_023565</name>
</gene>
<comment type="subcellular location">
    <subcellularLocation>
        <location evidence="2">Cytoplasm</location>
    </subcellularLocation>
    <subcellularLocation>
        <location evidence="1">Nucleus</location>
    </subcellularLocation>
</comment>
<feature type="domain" description="Tyrosine specific protein phosphatases" evidence="12">
    <location>
        <begin position="92"/>
        <end position="151"/>
    </location>
</feature>
<proteinExistence type="inferred from homology"/>
<keyword evidence="14" id="KW-1185">Reference proteome</keyword>
<keyword evidence="7" id="KW-0539">Nucleus</keyword>
<dbReference type="PROSITE" id="PS50054">
    <property type="entry name" value="TYR_PHOSPHATASE_DUAL"/>
    <property type="match status" value="1"/>
</dbReference>
<evidence type="ECO:0000259" key="12">
    <source>
        <dbReference type="PROSITE" id="PS50056"/>
    </source>
</evidence>
<evidence type="ECO:0008006" key="15">
    <source>
        <dbReference type="Google" id="ProtNLM"/>
    </source>
</evidence>
<dbReference type="PROSITE" id="PS50056">
    <property type="entry name" value="TYR_PHOSPHATASE_2"/>
    <property type="match status" value="1"/>
</dbReference>
<dbReference type="GO" id="GO:0004722">
    <property type="term" value="F:protein serine/threonine phosphatase activity"/>
    <property type="evidence" value="ECO:0007669"/>
    <property type="project" value="UniProtKB-EC"/>
</dbReference>
<evidence type="ECO:0000256" key="10">
    <source>
        <dbReference type="ARBA" id="ARBA00051722"/>
    </source>
</evidence>
<dbReference type="GO" id="GO:0008330">
    <property type="term" value="F:protein tyrosine/threonine phosphatase activity"/>
    <property type="evidence" value="ECO:0007669"/>
    <property type="project" value="TreeGrafter"/>
</dbReference>
<accession>A0AA88V063</accession>
<dbReference type="InterPro" id="IPR000340">
    <property type="entry name" value="Dual-sp_phosphatase_cat-dom"/>
</dbReference>
<dbReference type="FunFam" id="3.90.190.10:FF:000056">
    <property type="entry name" value="Dual specificity phosphatase 12"/>
    <property type="match status" value="1"/>
</dbReference>
<evidence type="ECO:0000256" key="8">
    <source>
        <dbReference type="ARBA" id="ARBA00047761"/>
    </source>
</evidence>
<dbReference type="Proteomes" id="UP001188597">
    <property type="component" value="Unassembled WGS sequence"/>
</dbReference>
<reference evidence="13" key="1">
    <citation type="submission" date="2022-12" db="EMBL/GenBank/DDBJ databases">
        <title>Draft genome assemblies for two species of Escallonia (Escalloniales).</title>
        <authorList>
            <person name="Chanderbali A."/>
            <person name="Dervinis C."/>
            <person name="Anghel I."/>
            <person name="Soltis D."/>
            <person name="Soltis P."/>
            <person name="Zapata F."/>
        </authorList>
    </citation>
    <scope>NUCLEOTIDE SEQUENCE</scope>
    <source>
        <strain evidence="13">UCBG64.0493</strain>
        <tissue evidence="13">Leaf</tissue>
    </source>
</reference>
<dbReference type="CDD" id="cd14498">
    <property type="entry name" value="DSP"/>
    <property type="match status" value="1"/>
</dbReference>
<dbReference type="EMBL" id="JAVXUP010003560">
    <property type="protein sequence ID" value="KAK2998644.1"/>
    <property type="molecule type" value="Genomic_DNA"/>
</dbReference>
<dbReference type="InterPro" id="IPR000387">
    <property type="entry name" value="Tyr_Pase_dom"/>
</dbReference>
<evidence type="ECO:0000313" key="14">
    <source>
        <dbReference type="Proteomes" id="UP001188597"/>
    </source>
</evidence>
<dbReference type="SMART" id="SM00195">
    <property type="entry name" value="DSPc"/>
    <property type="match status" value="1"/>
</dbReference>
<dbReference type="GO" id="GO:0005737">
    <property type="term" value="C:cytoplasm"/>
    <property type="evidence" value="ECO:0007669"/>
    <property type="project" value="UniProtKB-SubCell"/>
</dbReference>
<sequence length="177" mass="19915">MDGIDEIFQKQVIALRRAIFATKSVKDDNFPCQIEERLFLGSLGAAHNKSALKDLNITHILTVGNFMKPADPNDFACKTIDVPDREDFDIRKYFGECFDFIDDAKKTGGSVLVHCFMGRSRSVTIIVAYLMKPPHSMSLSKALEYVQSKRPVAAPNSGFMLQLQDYEKILRGTLAFM</sequence>
<evidence type="ECO:0000313" key="13">
    <source>
        <dbReference type="EMBL" id="KAK2998644.1"/>
    </source>
</evidence>
<evidence type="ECO:0000256" key="6">
    <source>
        <dbReference type="ARBA" id="ARBA00022912"/>
    </source>
</evidence>
<comment type="caution">
    <text evidence="13">The sequence shown here is derived from an EMBL/GenBank/DDBJ whole genome shotgun (WGS) entry which is preliminary data.</text>
</comment>
<keyword evidence="4" id="KW-0963">Cytoplasm</keyword>
<organism evidence="13 14">
    <name type="scientific">Escallonia herrerae</name>
    <dbReference type="NCBI Taxonomy" id="1293975"/>
    <lineage>
        <taxon>Eukaryota</taxon>
        <taxon>Viridiplantae</taxon>
        <taxon>Streptophyta</taxon>
        <taxon>Embryophyta</taxon>
        <taxon>Tracheophyta</taxon>
        <taxon>Spermatophyta</taxon>
        <taxon>Magnoliopsida</taxon>
        <taxon>eudicotyledons</taxon>
        <taxon>Gunneridae</taxon>
        <taxon>Pentapetalae</taxon>
        <taxon>asterids</taxon>
        <taxon>campanulids</taxon>
        <taxon>Escalloniales</taxon>
        <taxon>Escalloniaceae</taxon>
        <taxon>Escallonia</taxon>
    </lineage>
</organism>
<dbReference type="PANTHER" id="PTHR10159">
    <property type="entry name" value="DUAL SPECIFICITY PROTEIN PHOSPHATASE"/>
    <property type="match status" value="1"/>
</dbReference>
<dbReference type="GO" id="GO:0033550">
    <property type="term" value="F:MAP kinase tyrosine phosphatase activity"/>
    <property type="evidence" value="ECO:0007669"/>
    <property type="project" value="TreeGrafter"/>
</dbReference>
<evidence type="ECO:0000256" key="5">
    <source>
        <dbReference type="ARBA" id="ARBA00022801"/>
    </source>
</evidence>
<comment type="similarity">
    <text evidence="3">Belongs to the protein-tyrosine phosphatase family. Non-receptor class dual specificity subfamily.</text>
</comment>
<evidence type="ECO:0000256" key="7">
    <source>
        <dbReference type="ARBA" id="ARBA00023242"/>
    </source>
</evidence>
<name>A0AA88V063_9ASTE</name>